<evidence type="ECO:0000313" key="3">
    <source>
        <dbReference type="Proteomes" id="UP000183994"/>
    </source>
</evidence>
<proteinExistence type="predicted"/>
<keyword evidence="3" id="KW-1185">Reference proteome</keyword>
<dbReference type="OrthoDB" id="3078737at2"/>
<name>A0A1M6T5A5_9BACT</name>
<feature type="domain" description="TRASH" evidence="1">
    <location>
        <begin position="46"/>
        <end position="83"/>
    </location>
</feature>
<evidence type="ECO:0000259" key="1">
    <source>
        <dbReference type="SMART" id="SM00746"/>
    </source>
</evidence>
<sequence>MWLKFLIFAGLGYMVYKALAGPGPEKNRPRMDRQDVRQIDDVMVQDPVCKVYFPKREGVAAKVDGQLMYFCSEECMKKYLNQK</sequence>
<dbReference type="InterPro" id="IPR011017">
    <property type="entry name" value="TRASH_dom"/>
</dbReference>
<dbReference type="Proteomes" id="UP000183994">
    <property type="component" value="Unassembled WGS sequence"/>
</dbReference>
<protein>
    <submittedName>
        <fullName evidence="2">MYM-type Zinc finger with FCS sequence motif-containing protein</fullName>
    </submittedName>
</protein>
<dbReference type="SMART" id="SM00746">
    <property type="entry name" value="TRASH"/>
    <property type="match status" value="1"/>
</dbReference>
<accession>A0A1M6T5A5</accession>
<gene>
    <name evidence="2" type="ORF">SAMN02745216_03602</name>
</gene>
<dbReference type="EMBL" id="FQZU01000026">
    <property type="protein sequence ID" value="SHK52173.1"/>
    <property type="molecule type" value="Genomic_DNA"/>
</dbReference>
<evidence type="ECO:0000313" key="2">
    <source>
        <dbReference type="EMBL" id="SHK52173.1"/>
    </source>
</evidence>
<organism evidence="2 3">
    <name type="scientific">Desulfatibacillum alkenivorans DSM 16219</name>
    <dbReference type="NCBI Taxonomy" id="1121393"/>
    <lineage>
        <taxon>Bacteria</taxon>
        <taxon>Pseudomonadati</taxon>
        <taxon>Thermodesulfobacteriota</taxon>
        <taxon>Desulfobacteria</taxon>
        <taxon>Desulfobacterales</taxon>
        <taxon>Desulfatibacillaceae</taxon>
        <taxon>Desulfatibacillum</taxon>
    </lineage>
</organism>
<dbReference type="RefSeq" id="WP_012609565.1">
    <property type="nucleotide sequence ID" value="NZ_FQZU01000026.1"/>
</dbReference>
<dbReference type="AlphaFoldDB" id="A0A1M6T5A5"/>
<reference evidence="3" key="1">
    <citation type="submission" date="2016-11" db="EMBL/GenBank/DDBJ databases">
        <authorList>
            <person name="Varghese N."/>
            <person name="Submissions S."/>
        </authorList>
    </citation>
    <scope>NUCLEOTIDE SEQUENCE [LARGE SCALE GENOMIC DNA]</scope>
    <source>
        <strain evidence="3">DSM 16219</strain>
    </source>
</reference>
<dbReference type="STRING" id="1121393.SAMN02745216_03602"/>